<feature type="chain" id="PRO_5002551882" description="Ice-binding protein C-terminal domain-containing protein" evidence="1">
    <location>
        <begin position="21"/>
        <end position="268"/>
    </location>
</feature>
<keyword evidence="4" id="KW-1185">Reference proteome</keyword>
<proteinExistence type="predicted"/>
<evidence type="ECO:0000256" key="1">
    <source>
        <dbReference type="SAM" id="SignalP"/>
    </source>
</evidence>
<organism evidence="3 4">
    <name type="scientific">Caldimonas brevitalea</name>
    <dbReference type="NCBI Taxonomy" id="413882"/>
    <lineage>
        <taxon>Bacteria</taxon>
        <taxon>Pseudomonadati</taxon>
        <taxon>Pseudomonadota</taxon>
        <taxon>Betaproteobacteria</taxon>
        <taxon>Burkholderiales</taxon>
        <taxon>Sphaerotilaceae</taxon>
        <taxon>Caldimonas</taxon>
    </lineage>
</organism>
<gene>
    <name evidence="3" type="ORF">AAW51_5260</name>
</gene>
<protein>
    <recommendedName>
        <fullName evidence="2">Ice-binding protein C-terminal domain-containing protein</fullName>
    </recommendedName>
</protein>
<dbReference type="NCBIfam" id="TIGR02595">
    <property type="entry name" value="PEP_CTERM"/>
    <property type="match status" value="1"/>
</dbReference>
<dbReference type="RefSeq" id="WP_047196972.1">
    <property type="nucleotide sequence ID" value="NZ_CP011371.1"/>
</dbReference>
<accession>A0A0G3BX58</accession>
<feature type="signal peptide" evidence="1">
    <location>
        <begin position="1"/>
        <end position="20"/>
    </location>
</feature>
<dbReference type="KEGG" id="pbh:AAW51_5260"/>
<keyword evidence="1" id="KW-0732">Signal</keyword>
<feature type="domain" description="Ice-binding protein C-terminal" evidence="2">
    <location>
        <begin position="240"/>
        <end position="265"/>
    </location>
</feature>
<dbReference type="EMBL" id="CP011371">
    <property type="protein sequence ID" value="AKJ31951.1"/>
    <property type="molecule type" value="Genomic_DNA"/>
</dbReference>
<evidence type="ECO:0000313" key="3">
    <source>
        <dbReference type="EMBL" id="AKJ31951.1"/>
    </source>
</evidence>
<evidence type="ECO:0000313" key="4">
    <source>
        <dbReference type="Proteomes" id="UP000035352"/>
    </source>
</evidence>
<reference evidence="3 4" key="1">
    <citation type="submission" date="2015-05" db="EMBL/GenBank/DDBJ databases">
        <authorList>
            <person name="Tang B."/>
            <person name="Yu Y."/>
        </authorList>
    </citation>
    <scope>NUCLEOTIDE SEQUENCE [LARGE SCALE GENOMIC DNA]</scope>
    <source>
        <strain evidence="3 4">DSM 7029</strain>
    </source>
</reference>
<dbReference type="AlphaFoldDB" id="A0A0G3BX58"/>
<sequence length="268" mass="28418">MLKKSLVGLALCLALPLAHADKGSLRYSNLQVSLEDLDTTDSYQPDQEGVDRLLGNWPDGAGSGGYILGGGQLASLNPPAGVTRDSFSAAGARGDLSADGSTGTLQSSIDVSNPTSYQSFLFALGNSEDPAEIALAPHTRLTVSIDTEATGEITAKCWAGKRCSSWDISPALWLNVWTASGEAGSLFANPWDYYEVTLSNETVTSFSRFEQLSITFENNTDGWLYATPYSSFHFVGAVAAVPEPQTWALTLAGLAALGGVARRRRQQG</sequence>
<name>A0A0G3BX58_9BURK</name>
<dbReference type="Pfam" id="PF07589">
    <property type="entry name" value="PEP-CTERM"/>
    <property type="match status" value="1"/>
</dbReference>
<evidence type="ECO:0000259" key="2">
    <source>
        <dbReference type="Pfam" id="PF07589"/>
    </source>
</evidence>
<dbReference type="Proteomes" id="UP000035352">
    <property type="component" value="Chromosome"/>
</dbReference>
<dbReference type="InterPro" id="IPR013424">
    <property type="entry name" value="Ice-binding_C"/>
</dbReference>